<feature type="signal peptide" evidence="2">
    <location>
        <begin position="1"/>
        <end position="22"/>
    </location>
</feature>
<proteinExistence type="predicted"/>
<feature type="compositionally biased region" description="Pro residues" evidence="1">
    <location>
        <begin position="37"/>
        <end position="48"/>
    </location>
</feature>
<reference evidence="3 4" key="1">
    <citation type="submission" date="2024-09" db="EMBL/GenBank/DDBJ databases">
        <authorList>
            <person name="Sun Q."/>
            <person name="Mori K."/>
        </authorList>
    </citation>
    <scope>NUCLEOTIDE SEQUENCE [LARGE SCALE GENOMIC DNA]</scope>
    <source>
        <strain evidence="3 4">CCM 7904</strain>
    </source>
</reference>
<comment type="caution">
    <text evidence="3">The sequence shown here is derived from an EMBL/GenBank/DDBJ whole genome shotgun (WGS) entry which is preliminary data.</text>
</comment>
<feature type="region of interest" description="Disordered" evidence="1">
    <location>
        <begin position="32"/>
        <end position="52"/>
    </location>
</feature>
<accession>A0ABV6CN78</accession>
<dbReference type="RefSeq" id="WP_265508410.1">
    <property type="nucleotide sequence ID" value="NZ_JAOTBE010000076.1"/>
</dbReference>
<evidence type="ECO:0000313" key="3">
    <source>
        <dbReference type="EMBL" id="MFC0200676.1"/>
    </source>
</evidence>
<evidence type="ECO:0000313" key="4">
    <source>
        <dbReference type="Proteomes" id="UP001589795"/>
    </source>
</evidence>
<feature type="chain" id="PRO_5045101095" evidence="2">
    <location>
        <begin position="23"/>
        <end position="186"/>
    </location>
</feature>
<keyword evidence="2" id="KW-0732">Signal</keyword>
<dbReference type="EMBL" id="JBHLWQ010000089">
    <property type="protein sequence ID" value="MFC0200676.1"/>
    <property type="molecule type" value="Genomic_DNA"/>
</dbReference>
<sequence>MFPRLALLALMTLPLAACDGQAMTDFRRTVGLDQPEPEQPAGPRPPAVSPLEQPIETGAMAPRPIPTVEPLTYRNTAFAAGGNEPFWSVQINGNTATYRTSENGDGRAIQVNRLTFDEGVEYIGVLDGRPFALNLRAARCRDSMSGKRMPLTARLTVTGDQFTGCAAPAQAAPATAEAPAEPAPAG</sequence>
<keyword evidence="4" id="KW-1185">Reference proteome</keyword>
<evidence type="ECO:0000256" key="2">
    <source>
        <dbReference type="SAM" id="SignalP"/>
    </source>
</evidence>
<name>A0ABV6CN78_9RHOB</name>
<dbReference type="Proteomes" id="UP001589795">
    <property type="component" value="Unassembled WGS sequence"/>
</dbReference>
<gene>
    <name evidence="3" type="ORF">ACFFIZ_10180</name>
</gene>
<protein>
    <submittedName>
        <fullName evidence="3">Uncharacterized protein</fullName>
    </submittedName>
</protein>
<organism evidence="3 4">
    <name type="scientific">Paracoccus rhizosphaerae</name>
    <dbReference type="NCBI Taxonomy" id="1133347"/>
    <lineage>
        <taxon>Bacteria</taxon>
        <taxon>Pseudomonadati</taxon>
        <taxon>Pseudomonadota</taxon>
        <taxon>Alphaproteobacteria</taxon>
        <taxon>Rhodobacterales</taxon>
        <taxon>Paracoccaceae</taxon>
        <taxon>Paracoccus</taxon>
    </lineage>
</organism>
<evidence type="ECO:0000256" key="1">
    <source>
        <dbReference type="SAM" id="MobiDB-lite"/>
    </source>
</evidence>